<name>A0A852TWR3_9ACTN</name>
<dbReference type="Proteomes" id="UP000589036">
    <property type="component" value="Unassembled WGS sequence"/>
</dbReference>
<dbReference type="AlphaFoldDB" id="A0A852TWR3"/>
<feature type="compositionally biased region" description="Basic and acidic residues" evidence="1">
    <location>
        <begin position="103"/>
        <end position="121"/>
    </location>
</feature>
<gene>
    <name evidence="2" type="ORF">HDA32_003281</name>
</gene>
<reference evidence="2 3" key="1">
    <citation type="submission" date="2020-07" db="EMBL/GenBank/DDBJ databases">
        <title>Sequencing the genomes of 1000 actinobacteria strains.</title>
        <authorList>
            <person name="Klenk H.-P."/>
        </authorList>
    </citation>
    <scope>NUCLEOTIDE SEQUENCE [LARGE SCALE GENOMIC DNA]</scope>
    <source>
        <strain evidence="2 3">CXB654</strain>
    </source>
</reference>
<feature type="region of interest" description="Disordered" evidence="1">
    <location>
        <begin position="100"/>
        <end position="130"/>
    </location>
</feature>
<evidence type="ECO:0000313" key="2">
    <source>
        <dbReference type="EMBL" id="NYE48161.1"/>
    </source>
</evidence>
<dbReference type="RefSeq" id="WP_218882496.1">
    <property type="nucleotide sequence ID" value="NZ_BAAAYY010000016.1"/>
</dbReference>
<sequence length="130" mass="14300">MIVALLVAAAFAFGGVQRITASFRGETEAIERTEASGDFRIATYEDFFGLCEAVQNAEAQIDSLEQELDTDPPQSRVTQINASLTAIRANRIESINEYNSKAGQEHRQAFQDADLPERLDPDTEETTCVA</sequence>
<keyword evidence="3" id="KW-1185">Reference proteome</keyword>
<evidence type="ECO:0000313" key="3">
    <source>
        <dbReference type="Proteomes" id="UP000589036"/>
    </source>
</evidence>
<accession>A0A852TWR3</accession>
<dbReference type="EMBL" id="JACCCC010000001">
    <property type="protein sequence ID" value="NYE48161.1"/>
    <property type="molecule type" value="Genomic_DNA"/>
</dbReference>
<evidence type="ECO:0000256" key="1">
    <source>
        <dbReference type="SAM" id="MobiDB-lite"/>
    </source>
</evidence>
<organism evidence="2 3">
    <name type="scientific">Spinactinospora alkalitolerans</name>
    <dbReference type="NCBI Taxonomy" id="687207"/>
    <lineage>
        <taxon>Bacteria</taxon>
        <taxon>Bacillati</taxon>
        <taxon>Actinomycetota</taxon>
        <taxon>Actinomycetes</taxon>
        <taxon>Streptosporangiales</taxon>
        <taxon>Nocardiopsidaceae</taxon>
        <taxon>Spinactinospora</taxon>
    </lineage>
</organism>
<proteinExistence type="predicted"/>
<protein>
    <submittedName>
        <fullName evidence="2">Uncharacterized protein</fullName>
    </submittedName>
</protein>
<comment type="caution">
    <text evidence="2">The sequence shown here is derived from an EMBL/GenBank/DDBJ whole genome shotgun (WGS) entry which is preliminary data.</text>
</comment>